<dbReference type="InterPro" id="IPR023631">
    <property type="entry name" value="Amidase_dom"/>
</dbReference>
<feature type="domain" description="Amidase" evidence="3">
    <location>
        <begin position="40"/>
        <end position="471"/>
    </location>
</feature>
<dbReference type="PROSITE" id="PS00571">
    <property type="entry name" value="AMIDASES"/>
    <property type="match status" value="1"/>
</dbReference>
<dbReference type="Pfam" id="PF01425">
    <property type="entry name" value="Amidase"/>
    <property type="match status" value="1"/>
</dbReference>
<comment type="caution">
    <text evidence="4">The sequence shown here is derived from an EMBL/GenBank/DDBJ whole genome shotgun (WGS) entry which is preliminary data.</text>
</comment>
<dbReference type="EMBL" id="CYHC01000004">
    <property type="protein sequence ID" value="CUA88057.1"/>
    <property type="molecule type" value="Genomic_DNA"/>
</dbReference>
<evidence type="ECO:0000256" key="1">
    <source>
        <dbReference type="ARBA" id="ARBA00003871"/>
    </source>
</evidence>
<accession>A0ABP2A5Z7</accession>
<dbReference type="RefSeq" id="WP_055459149.1">
    <property type="nucleotide sequence ID" value="NZ_CYHC01000004.1"/>
</dbReference>
<dbReference type="InterPro" id="IPR000120">
    <property type="entry name" value="Amidase"/>
</dbReference>
<organism evidence="4 5">
    <name type="scientific">Chelatococcus sambhunathii</name>
    <dbReference type="NCBI Taxonomy" id="363953"/>
    <lineage>
        <taxon>Bacteria</taxon>
        <taxon>Pseudomonadati</taxon>
        <taxon>Pseudomonadota</taxon>
        <taxon>Alphaproteobacteria</taxon>
        <taxon>Hyphomicrobiales</taxon>
        <taxon>Chelatococcaceae</taxon>
        <taxon>Chelatococcus</taxon>
    </lineage>
</organism>
<dbReference type="InterPro" id="IPR036928">
    <property type="entry name" value="AS_sf"/>
</dbReference>
<gene>
    <name evidence="4" type="ORF">Ga0061061_104182</name>
</gene>
<proteinExistence type="predicted"/>
<sequence length="488" mass="51830">MRLAAANPTGDITGKAPELCRLDAGTLARLVKRRDVSAREVIGAFLDHIAAINPTYNAIVSLRPRADILAEADAADAALARGEAAGPLHGLPQAIKDLAPTKGLTTTFGSPLFADFVPPADAIAVARMRAAGAIIIGKTNTPEFGLGSHTYNPVFGATRNAYAPARTAGGSSGGAAVALATRMLPVADGSDFGGSLRNPAAYNNIFGFRPSQGRVPSLPAPEGFFTQLGTEGPMARNAADLARLLSVQAGHDPRAPLSLDGSGHDYEAALDTDLKGKRIAWLGDLSGHLAMEDGILALCEGGLRLSADAGLVVEPHVPAFDFEALWQAFVALRHFMVGGKLKALYDDPEKREKLKFAVRWEIEGGQRLSAYALYEASTVRSAWYASVLRLFEHFDYLALPTAQVFPFPLEEEWPQTIAGRTMDSYHRWMEVVAPVTLSGCPAVSVPVGFNAAGLPMGMQLVGRPRDDLSVLQLVRAYEQVSPFPAVAP</sequence>
<evidence type="ECO:0000256" key="2">
    <source>
        <dbReference type="ARBA" id="ARBA00021874"/>
    </source>
</evidence>
<dbReference type="Gene3D" id="3.90.1300.10">
    <property type="entry name" value="Amidase signature (AS) domain"/>
    <property type="match status" value="1"/>
</dbReference>
<dbReference type="NCBIfam" id="NF005686">
    <property type="entry name" value="PRK07486.1"/>
    <property type="match status" value="1"/>
</dbReference>
<name>A0ABP2A5Z7_9HYPH</name>
<dbReference type="Proteomes" id="UP000182178">
    <property type="component" value="Unassembled WGS sequence"/>
</dbReference>
<dbReference type="InterPro" id="IPR020556">
    <property type="entry name" value="Amidase_CS"/>
</dbReference>
<evidence type="ECO:0000259" key="3">
    <source>
        <dbReference type="Pfam" id="PF01425"/>
    </source>
</evidence>
<evidence type="ECO:0000313" key="4">
    <source>
        <dbReference type="EMBL" id="CUA88057.1"/>
    </source>
</evidence>
<dbReference type="SUPFAM" id="SSF75304">
    <property type="entry name" value="Amidase signature (AS) enzymes"/>
    <property type="match status" value="1"/>
</dbReference>
<dbReference type="PANTHER" id="PTHR11895">
    <property type="entry name" value="TRANSAMIDASE"/>
    <property type="match status" value="1"/>
</dbReference>
<evidence type="ECO:0000313" key="5">
    <source>
        <dbReference type="Proteomes" id="UP000182178"/>
    </source>
</evidence>
<dbReference type="PANTHER" id="PTHR11895:SF76">
    <property type="entry name" value="INDOLEACETAMIDE HYDROLASE"/>
    <property type="match status" value="1"/>
</dbReference>
<keyword evidence="5" id="KW-1185">Reference proteome</keyword>
<comment type="function">
    <text evidence="1">Hydrolyzes indole-3-acetamide (IAM) into indole-3-acetic acid (IAA).</text>
</comment>
<protein>
    <recommendedName>
        <fullName evidence="2">Indoleacetamide hydrolase</fullName>
    </recommendedName>
</protein>
<reference evidence="4 5" key="1">
    <citation type="submission" date="2015-08" db="EMBL/GenBank/DDBJ databases">
        <authorList>
            <person name="Varghese N."/>
        </authorList>
    </citation>
    <scope>NUCLEOTIDE SEQUENCE [LARGE SCALE GENOMIC DNA]</scope>
    <source>
        <strain evidence="4 5">DSM 18167</strain>
    </source>
</reference>